<dbReference type="RefSeq" id="WP_208115572.1">
    <property type="nucleotide sequence ID" value="NZ_SNXZ01000002.1"/>
</dbReference>
<reference evidence="1 2" key="1">
    <citation type="submission" date="2019-03" db="EMBL/GenBank/DDBJ databases">
        <title>Genomic Encyclopedia of Type Strains, Phase IV (KMG-IV): sequencing the most valuable type-strain genomes for metagenomic binning, comparative biology and taxonomic classification.</title>
        <authorList>
            <person name="Goeker M."/>
        </authorList>
    </citation>
    <scope>NUCLEOTIDE SEQUENCE [LARGE SCALE GENOMIC DNA]</scope>
    <source>
        <strain evidence="1 2">DSM 45361</strain>
    </source>
</reference>
<proteinExistence type="predicted"/>
<keyword evidence="2" id="KW-1185">Reference proteome</keyword>
<dbReference type="AlphaFoldDB" id="A0A4R6SG17"/>
<evidence type="ECO:0008006" key="3">
    <source>
        <dbReference type="Google" id="ProtNLM"/>
    </source>
</evidence>
<comment type="caution">
    <text evidence="1">The sequence shown here is derived from an EMBL/GenBank/DDBJ whole genome shotgun (WGS) entry which is preliminary data.</text>
</comment>
<dbReference type="EMBL" id="SNXZ01000002">
    <property type="protein sequence ID" value="TDQ00613.1"/>
    <property type="molecule type" value="Genomic_DNA"/>
</dbReference>
<gene>
    <name evidence="1" type="ORF">EV186_102474</name>
</gene>
<evidence type="ECO:0000313" key="2">
    <source>
        <dbReference type="Proteomes" id="UP000295444"/>
    </source>
</evidence>
<accession>A0A4R6SG17</accession>
<evidence type="ECO:0000313" key="1">
    <source>
        <dbReference type="EMBL" id="TDQ00613.1"/>
    </source>
</evidence>
<dbReference type="Proteomes" id="UP000295444">
    <property type="component" value="Unassembled WGS sequence"/>
</dbReference>
<sequence>MYCDRCERESDEYDTIYSYSYKPLPQFHGEGPLYLGLELEINCLRDRVSQCANTAVEALGSLGYLKEDGSISLGFELVTHPMSYEWAIQNFPWKLLTALQDLGCDGEDVGLHVHVSREGFDSTAHRYRWLKFIYRNENPVCRIARRRSGEWASFRPADRANARSYAKGLKGDARYRAINTLPDKTYEMRVFASSLDPREVQAALALAAASVEYTRRLTVADVHRRSGWSWASFLAWTAAHPEYQPLNEEWADLACAC</sequence>
<protein>
    <recommendedName>
        <fullName evidence="3">Amidoligase enzyme</fullName>
    </recommendedName>
</protein>
<organism evidence="1 2">
    <name type="scientific">Labedaea rhizosphaerae</name>
    <dbReference type="NCBI Taxonomy" id="598644"/>
    <lineage>
        <taxon>Bacteria</taxon>
        <taxon>Bacillati</taxon>
        <taxon>Actinomycetota</taxon>
        <taxon>Actinomycetes</taxon>
        <taxon>Pseudonocardiales</taxon>
        <taxon>Pseudonocardiaceae</taxon>
        <taxon>Labedaea</taxon>
    </lineage>
</organism>
<name>A0A4R6SG17_LABRH</name>